<accession>A0AAD7ZYB8</accession>
<reference evidence="1" key="1">
    <citation type="journal article" date="2023" name="IScience">
        <title>Live-bearing cockroach genome reveals convergent evolutionary mechanisms linked to viviparity in insects and beyond.</title>
        <authorList>
            <person name="Fouks B."/>
            <person name="Harrison M.C."/>
            <person name="Mikhailova A.A."/>
            <person name="Marchal E."/>
            <person name="English S."/>
            <person name="Carruthers M."/>
            <person name="Jennings E.C."/>
            <person name="Chiamaka E.L."/>
            <person name="Frigard R.A."/>
            <person name="Pippel M."/>
            <person name="Attardo G.M."/>
            <person name="Benoit J.B."/>
            <person name="Bornberg-Bauer E."/>
            <person name="Tobe S.S."/>
        </authorList>
    </citation>
    <scope>NUCLEOTIDE SEQUENCE</scope>
    <source>
        <strain evidence="1">Stay&amp;Tobe</strain>
    </source>
</reference>
<evidence type="ECO:0000313" key="2">
    <source>
        <dbReference type="Proteomes" id="UP001233999"/>
    </source>
</evidence>
<reference evidence="1" key="2">
    <citation type="submission" date="2023-05" db="EMBL/GenBank/DDBJ databases">
        <authorList>
            <person name="Fouks B."/>
        </authorList>
    </citation>
    <scope>NUCLEOTIDE SEQUENCE</scope>
    <source>
        <strain evidence="1">Stay&amp;Tobe</strain>
        <tissue evidence="1">Testes</tissue>
    </source>
</reference>
<organism evidence="1 2">
    <name type="scientific">Diploptera punctata</name>
    <name type="common">Pacific beetle cockroach</name>
    <dbReference type="NCBI Taxonomy" id="6984"/>
    <lineage>
        <taxon>Eukaryota</taxon>
        <taxon>Metazoa</taxon>
        <taxon>Ecdysozoa</taxon>
        <taxon>Arthropoda</taxon>
        <taxon>Hexapoda</taxon>
        <taxon>Insecta</taxon>
        <taxon>Pterygota</taxon>
        <taxon>Neoptera</taxon>
        <taxon>Polyneoptera</taxon>
        <taxon>Dictyoptera</taxon>
        <taxon>Blattodea</taxon>
        <taxon>Blaberoidea</taxon>
        <taxon>Blaberidae</taxon>
        <taxon>Diplopterinae</taxon>
        <taxon>Diploptera</taxon>
    </lineage>
</organism>
<feature type="non-terminal residue" evidence="1">
    <location>
        <position position="1"/>
    </location>
</feature>
<dbReference type="Proteomes" id="UP001233999">
    <property type="component" value="Unassembled WGS sequence"/>
</dbReference>
<protein>
    <submittedName>
        <fullName evidence="1">Uncharacterized protein</fullName>
    </submittedName>
</protein>
<evidence type="ECO:0000313" key="1">
    <source>
        <dbReference type="EMBL" id="KAJ9588482.1"/>
    </source>
</evidence>
<name>A0AAD7ZYB8_DIPPU</name>
<keyword evidence="2" id="KW-1185">Reference proteome</keyword>
<dbReference type="AlphaFoldDB" id="A0AAD7ZYB8"/>
<proteinExistence type="predicted"/>
<feature type="non-terminal residue" evidence="1">
    <location>
        <position position="73"/>
    </location>
</feature>
<comment type="caution">
    <text evidence="1">The sequence shown here is derived from an EMBL/GenBank/DDBJ whole genome shotgun (WGS) entry which is preliminary data.</text>
</comment>
<sequence>TNIYFTTKNWCSVFIHEQIRIFPIFSYNAFRQGRNFNSGRREWYHEKLLELEGKKTMEKRNQGKWNPNMLADY</sequence>
<dbReference type="EMBL" id="JASPKZ010005677">
    <property type="protein sequence ID" value="KAJ9588482.1"/>
    <property type="molecule type" value="Genomic_DNA"/>
</dbReference>
<gene>
    <name evidence="1" type="ORF">L9F63_018138</name>
</gene>